<dbReference type="NCBIfam" id="TIGR03692">
    <property type="entry name" value="ATP_dep_HslV"/>
    <property type="match status" value="1"/>
</dbReference>
<dbReference type="GO" id="GO:0010498">
    <property type="term" value="P:proteasomal protein catabolic process"/>
    <property type="evidence" value="ECO:0007669"/>
    <property type="project" value="UniProtKB-ARBA"/>
</dbReference>
<evidence type="ECO:0008006" key="7">
    <source>
        <dbReference type="Google" id="ProtNLM"/>
    </source>
</evidence>
<evidence type="ECO:0000256" key="1">
    <source>
        <dbReference type="ARBA" id="ARBA00006053"/>
    </source>
</evidence>
<dbReference type="SUPFAM" id="SSF56235">
    <property type="entry name" value="N-terminal nucleophile aminohydrolases (Ntn hydrolases)"/>
    <property type="match status" value="1"/>
</dbReference>
<dbReference type="InterPro" id="IPR023333">
    <property type="entry name" value="Proteasome_suB-type"/>
</dbReference>
<dbReference type="InterPro" id="IPR029055">
    <property type="entry name" value="Ntn_hydrolases_N"/>
</dbReference>
<evidence type="ECO:0000256" key="5">
    <source>
        <dbReference type="SAM" id="MobiDB-lite"/>
    </source>
</evidence>
<dbReference type="GO" id="GO:0005634">
    <property type="term" value="C:nucleus"/>
    <property type="evidence" value="ECO:0007669"/>
    <property type="project" value="UniProtKB-ARBA"/>
</dbReference>
<dbReference type="PROSITE" id="PS51476">
    <property type="entry name" value="PROTEASOME_BETA_2"/>
    <property type="match status" value="1"/>
</dbReference>
<protein>
    <recommendedName>
        <fullName evidence="7">ATP-dependent protease subunit HslV</fullName>
    </recommendedName>
</protein>
<name>A0A7S4IJZ6_9EUKA</name>
<dbReference type="CDD" id="cd01913">
    <property type="entry name" value="protease_HslV"/>
    <property type="match status" value="1"/>
</dbReference>
<dbReference type="Pfam" id="PF00227">
    <property type="entry name" value="Proteasome"/>
    <property type="match status" value="1"/>
</dbReference>
<comment type="similarity">
    <text evidence="1">Belongs to the peptidase T1B family. HslV subfamily.</text>
</comment>
<dbReference type="NCBIfam" id="NF003964">
    <property type="entry name" value="PRK05456.1"/>
    <property type="match status" value="1"/>
</dbReference>
<dbReference type="InterPro" id="IPR001353">
    <property type="entry name" value="Proteasome_sua/b"/>
</dbReference>
<feature type="region of interest" description="Disordered" evidence="5">
    <location>
        <begin position="216"/>
        <end position="242"/>
    </location>
</feature>
<evidence type="ECO:0000256" key="4">
    <source>
        <dbReference type="ARBA" id="ARBA00022801"/>
    </source>
</evidence>
<gene>
    <name evidence="6" type="ORF">VSP0166_LOCUS13455</name>
</gene>
<dbReference type="EMBL" id="HBKP01018997">
    <property type="protein sequence ID" value="CAE2231593.1"/>
    <property type="molecule type" value="Transcribed_RNA"/>
</dbReference>
<dbReference type="GO" id="GO:0009376">
    <property type="term" value="C:HslUV protease complex"/>
    <property type="evidence" value="ECO:0007669"/>
    <property type="project" value="InterPro"/>
</dbReference>
<reference evidence="6" key="1">
    <citation type="submission" date="2021-01" db="EMBL/GenBank/DDBJ databases">
        <authorList>
            <person name="Corre E."/>
            <person name="Pelletier E."/>
            <person name="Niang G."/>
            <person name="Scheremetjew M."/>
            <person name="Finn R."/>
            <person name="Kale V."/>
            <person name="Holt S."/>
            <person name="Cochrane G."/>
            <person name="Meng A."/>
            <person name="Brown T."/>
            <person name="Cohen L."/>
        </authorList>
    </citation>
    <scope>NUCLEOTIDE SEQUENCE</scope>
    <source>
        <strain evidence="6">DIVA3 518/3/11/1/6</strain>
    </source>
</reference>
<proteinExistence type="inferred from homology"/>
<evidence type="ECO:0000256" key="3">
    <source>
        <dbReference type="ARBA" id="ARBA00022698"/>
    </source>
</evidence>
<dbReference type="PANTHER" id="PTHR32194">
    <property type="entry name" value="METALLOPROTEASE TLDD"/>
    <property type="match status" value="1"/>
</dbReference>
<accession>A0A7S4IJZ6</accession>
<dbReference type="InterPro" id="IPR022281">
    <property type="entry name" value="ATP-dep_Prtase_HsIV_su"/>
</dbReference>
<evidence type="ECO:0000313" key="6">
    <source>
        <dbReference type="EMBL" id="CAE2231593.1"/>
    </source>
</evidence>
<organism evidence="6">
    <name type="scientific">Vannella robusta</name>
    <dbReference type="NCBI Taxonomy" id="1487602"/>
    <lineage>
        <taxon>Eukaryota</taxon>
        <taxon>Amoebozoa</taxon>
        <taxon>Discosea</taxon>
        <taxon>Flabellinia</taxon>
        <taxon>Vannellidae</taxon>
        <taxon>Vannella</taxon>
    </lineage>
</organism>
<dbReference type="AlphaFoldDB" id="A0A7S4IJZ6"/>
<dbReference type="PANTHER" id="PTHR32194:SF7">
    <property type="entry name" value="ATP-DEPENDENT PROTEASE SUBUNIT HSLV"/>
    <property type="match status" value="1"/>
</dbReference>
<keyword evidence="2" id="KW-0645">Protease</keyword>
<sequence length="242" mass="27123">MFACRWRSSLFCIRAPLVRPTTSNRQYYNINNDEQWRATTILSIRRNNKIIMIGDGQVSRGSCIVKPNARKVRKLDKGRVLTGFAGSTADAVTILERLEAKLEEFPGQLRRACVAVAQDWRTNRAYQKLEAVMIVADHRETYLLSGTGDVLEPPEHGILAVGSGGDFAASAAIALLETDWDAERIARKAMTIAADLCVYTNHNFIIELLDTNAENTLPKETSETQPKTTEEEEEKPQLKQNE</sequence>
<dbReference type="GO" id="GO:0005839">
    <property type="term" value="C:proteasome core complex"/>
    <property type="evidence" value="ECO:0007669"/>
    <property type="project" value="InterPro"/>
</dbReference>
<keyword evidence="3" id="KW-0888">Threonine protease</keyword>
<dbReference type="GO" id="GO:0004298">
    <property type="term" value="F:threonine-type endopeptidase activity"/>
    <property type="evidence" value="ECO:0007669"/>
    <property type="project" value="UniProtKB-KW"/>
</dbReference>
<keyword evidence="4" id="KW-0378">Hydrolase</keyword>
<dbReference type="Gene3D" id="3.60.20.10">
    <property type="entry name" value="Glutamine Phosphoribosylpyrophosphate, subunit 1, domain 1"/>
    <property type="match status" value="1"/>
</dbReference>
<evidence type="ECO:0000256" key="2">
    <source>
        <dbReference type="ARBA" id="ARBA00022670"/>
    </source>
</evidence>